<dbReference type="AlphaFoldDB" id="A0A226E271"/>
<dbReference type="Gene3D" id="3.80.10.10">
    <property type="entry name" value="Ribonuclease Inhibitor"/>
    <property type="match status" value="3"/>
</dbReference>
<comment type="caution">
    <text evidence="1">The sequence shown here is derived from an EMBL/GenBank/DDBJ whole genome shotgun (WGS) entry which is preliminary data.</text>
</comment>
<gene>
    <name evidence="1" type="ORF">Fcan01_14110</name>
</gene>
<dbReference type="OrthoDB" id="10447769at2759"/>
<name>A0A226E271_FOLCA</name>
<dbReference type="OMA" id="CKSWENE"/>
<dbReference type="Proteomes" id="UP000198287">
    <property type="component" value="Unassembled WGS sequence"/>
</dbReference>
<evidence type="ECO:0000313" key="1">
    <source>
        <dbReference type="EMBL" id="OXA51021.1"/>
    </source>
</evidence>
<accession>A0A226E271</accession>
<dbReference type="InterPro" id="IPR036047">
    <property type="entry name" value="F-box-like_dom_sf"/>
</dbReference>
<keyword evidence="2" id="KW-1185">Reference proteome</keyword>
<dbReference type="GO" id="GO:0019005">
    <property type="term" value="C:SCF ubiquitin ligase complex"/>
    <property type="evidence" value="ECO:0007669"/>
    <property type="project" value="TreeGrafter"/>
</dbReference>
<proteinExistence type="predicted"/>
<dbReference type="PANTHER" id="PTHR13318:SF95">
    <property type="entry name" value="F-BOX PROTEIN YLR352W"/>
    <property type="match status" value="1"/>
</dbReference>
<dbReference type="InterPro" id="IPR032675">
    <property type="entry name" value="LRR_dom_sf"/>
</dbReference>
<sequence length="628" mass="71799">MLKLPKLRRSHRHIPEGFHFLLEGQPHPLLIPSIIEEVASYLTLPDLKTFRQVCKSWENESTKKILHISKVVIVDEEGLVKFTKLCHHITPKSRQNMNYELRGDIDLGSLSATKFFKVFGERIEFIYLNRVRWTDGELKCILFTRLPNLHTFAVEARAYSDRRLFVDDRYEVLPNIKVLKLNVFSFITELTTPFLRDLLKACPNLETLSSIRTEKRNHLPMQFIQYVCQEMSYDTADDVVNMPYNADIAIAEALIDTKDVSLPKLKILDTNMRLRGPGLQQLGLKMFPIKQLDLTLLSDVGTRALQDVLTSLENSLQILKLKFHPRCHAADELEAIPPLKNLTHLTLNGYRNSLKFLEILPALKFLCLVRLRFSKSISDKSIAIQGRGGKLGSKVECLEVHEDFSRKCTKTEIATMKRLFPDLKRLKLENLTDDGLSAIFMSYPHLEGLDGMNGCYSDSGILGGDVPTLECDVLNDGGCDDYDNNMEGESDESYACHYPRLPSISDLKELRSLSLASPNLTDKSIIHGVVHCRNLRKLHLLSSCITDSSILRILDELDLFNFKTEYCFQVSKQTVDYAKKKMRGRQVSINEYGGPLKQSEIPNFMRRNGSSYVLMKKIEPQEMILPQR</sequence>
<evidence type="ECO:0000313" key="2">
    <source>
        <dbReference type="Proteomes" id="UP000198287"/>
    </source>
</evidence>
<dbReference type="SUPFAM" id="SSF81383">
    <property type="entry name" value="F-box domain"/>
    <property type="match status" value="1"/>
</dbReference>
<dbReference type="EMBL" id="LNIX01000008">
    <property type="protein sequence ID" value="OXA51021.1"/>
    <property type="molecule type" value="Genomic_DNA"/>
</dbReference>
<protein>
    <submittedName>
        <fullName evidence="1">Tetratricopeptide repeat protein GNN</fullName>
    </submittedName>
</protein>
<organism evidence="1 2">
    <name type="scientific">Folsomia candida</name>
    <name type="common">Springtail</name>
    <dbReference type="NCBI Taxonomy" id="158441"/>
    <lineage>
        <taxon>Eukaryota</taxon>
        <taxon>Metazoa</taxon>
        <taxon>Ecdysozoa</taxon>
        <taxon>Arthropoda</taxon>
        <taxon>Hexapoda</taxon>
        <taxon>Collembola</taxon>
        <taxon>Entomobryomorpha</taxon>
        <taxon>Isotomoidea</taxon>
        <taxon>Isotomidae</taxon>
        <taxon>Proisotominae</taxon>
        <taxon>Folsomia</taxon>
    </lineage>
</organism>
<dbReference type="SUPFAM" id="SSF52047">
    <property type="entry name" value="RNI-like"/>
    <property type="match status" value="1"/>
</dbReference>
<reference evidence="1 2" key="1">
    <citation type="submission" date="2015-12" db="EMBL/GenBank/DDBJ databases">
        <title>The genome of Folsomia candida.</title>
        <authorList>
            <person name="Faddeeva A."/>
            <person name="Derks M.F."/>
            <person name="Anvar Y."/>
            <person name="Smit S."/>
            <person name="Van Straalen N."/>
            <person name="Roelofs D."/>
        </authorList>
    </citation>
    <scope>NUCLEOTIDE SEQUENCE [LARGE SCALE GENOMIC DNA]</scope>
    <source>
        <strain evidence="1 2">VU population</strain>
        <tissue evidence="1">Whole body</tissue>
    </source>
</reference>
<dbReference type="PANTHER" id="PTHR13318">
    <property type="entry name" value="PARTNER OF PAIRED, ISOFORM B-RELATED"/>
    <property type="match status" value="1"/>
</dbReference>
<dbReference type="GO" id="GO:0031146">
    <property type="term" value="P:SCF-dependent proteasomal ubiquitin-dependent protein catabolic process"/>
    <property type="evidence" value="ECO:0007669"/>
    <property type="project" value="TreeGrafter"/>
</dbReference>